<organism evidence="2 3">
    <name type="scientific">Faecalimonas umbilicata</name>
    <dbReference type="NCBI Taxonomy" id="1912855"/>
    <lineage>
        <taxon>Bacteria</taxon>
        <taxon>Bacillati</taxon>
        <taxon>Bacillota</taxon>
        <taxon>Clostridia</taxon>
        <taxon>Lachnospirales</taxon>
        <taxon>Lachnospiraceae</taxon>
        <taxon>Faecalimonas</taxon>
    </lineage>
</organism>
<dbReference type="Pfam" id="PF12784">
    <property type="entry name" value="PDDEXK_2"/>
    <property type="match status" value="1"/>
</dbReference>
<dbReference type="Proteomes" id="UP000702954">
    <property type="component" value="Unassembled WGS sequence"/>
</dbReference>
<evidence type="ECO:0000313" key="2">
    <source>
        <dbReference type="EMBL" id="TCS70262.1"/>
    </source>
</evidence>
<protein>
    <submittedName>
        <fullName evidence="2">Putative transposase/invertase (TIGR01784 family)</fullName>
    </submittedName>
</protein>
<dbReference type="RefSeq" id="WP_008977448.1">
    <property type="nucleotide sequence ID" value="NZ_BHEO01000002.1"/>
</dbReference>
<evidence type="ECO:0000313" key="3">
    <source>
        <dbReference type="Proteomes" id="UP000294613"/>
    </source>
</evidence>
<reference evidence="1 4" key="1">
    <citation type="journal article" date="2018" name="Int. J. Syst. Evol. Microbiol.">
        <title>Draft Genome Sequence of Faecalimonas umbilicata JCM 30896T, an Acetate-Producing Bacterium Isolated from Human Feces.</title>
        <authorList>
            <person name="Sakamoto M."/>
            <person name="Ikeyama N."/>
            <person name="Yuki M."/>
            <person name="Ohkuma M."/>
        </authorList>
    </citation>
    <scope>NUCLEOTIDE SEQUENCE [LARGE SCALE GENOMIC DNA]</scope>
    <source>
        <strain evidence="1 4">EGH7</strain>
    </source>
</reference>
<dbReference type="Proteomes" id="UP000294613">
    <property type="component" value="Unassembled WGS sequence"/>
</dbReference>
<dbReference type="EMBL" id="BHEO01000002">
    <property type="protein sequence ID" value="GBU04116.1"/>
    <property type="molecule type" value="Genomic_DNA"/>
</dbReference>
<reference evidence="2 3" key="2">
    <citation type="submission" date="2019-03" db="EMBL/GenBank/DDBJ databases">
        <title>Genomic Encyclopedia of Type Strains, Phase IV (KMG-IV): sequencing the most valuable type-strain genomes for metagenomic binning, comparative biology and taxonomic classification.</title>
        <authorList>
            <person name="Goeker M."/>
        </authorList>
    </citation>
    <scope>NUCLEOTIDE SEQUENCE [LARGE SCALE GENOMIC DNA]</scope>
    <source>
        <strain evidence="2 3">DSM 103426</strain>
    </source>
</reference>
<dbReference type="AlphaFoldDB" id="A0A4R3JUX4"/>
<dbReference type="PANTHER" id="PTHR41317">
    <property type="entry name" value="PD-(D_E)XK NUCLEASE FAMILY TRANSPOSASE"/>
    <property type="match status" value="1"/>
</dbReference>
<keyword evidence="4" id="KW-1185">Reference proteome</keyword>
<evidence type="ECO:0000313" key="4">
    <source>
        <dbReference type="Proteomes" id="UP000702954"/>
    </source>
</evidence>
<name>A0A4R3JUX4_9FIRM</name>
<dbReference type="NCBIfam" id="TIGR01784">
    <property type="entry name" value="T_den_put_tspse"/>
    <property type="match status" value="1"/>
</dbReference>
<gene>
    <name evidence="2" type="ORF">EDD74_101111</name>
    <name evidence="1" type="ORF">FAEUMB_06570</name>
</gene>
<evidence type="ECO:0000313" key="1">
    <source>
        <dbReference type="EMBL" id="GBU04116.1"/>
    </source>
</evidence>
<dbReference type="EMBL" id="SLZV01000001">
    <property type="protein sequence ID" value="TCS70262.1"/>
    <property type="molecule type" value="Genomic_DNA"/>
</dbReference>
<comment type="caution">
    <text evidence="2">The sequence shown here is derived from an EMBL/GenBank/DDBJ whole genome shotgun (WGS) entry which is preliminary data.</text>
</comment>
<dbReference type="InterPro" id="IPR010106">
    <property type="entry name" value="RpnA"/>
</dbReference>
<dbReference type="PANTHER" id="PTHR41317:SF1">
    <property type="entry name" value="PD-(D_E)XK NUCLEASE FAMILY TRANSPOSASE"/>
    <property type="match status" value="1"/>
</dbReference>
<sequence length="296" mass="34761">MKKTLQDLTIKDNFMFGAVMTDPENCKGLLELLLHKKLDRIIVSTEKSMIYHPEYKGVRLDVYAKDDTNTRYNIEMQVLRKSTLGKRSRYYHSQIDMDLLLSGSDYRELPDTYVIFICDFDPFGFGKYLYSFYTACREEGSLAFNDGLYTIFLSTAGKNESEVPEALVSFLKFVKADLSESRKDFHNEYVRKLQRSISQIKENREMEERFMLLEELLQEEHEEGMRKGIEKGRTEERSENLKRLTSLLLSLLQKFDMLPNDLLQKIESMDDPDRFMQWIQFAAESASLPDFLSKIE</sequence>
<proteinExistence type="predicted"/>
<accession>A0A4R3JUX4</accession>